<protein>
    <submittedName>
        <fullName evidence="2">MMPL family transporter</fullName>
    </submittedName>
</protein>
<comment type="caution">
    <text evidence="2">The sequence shown here is derived from an EMBL/GenBank/DDBJ whole genome shotgun (WGS) entry which is preliminary data.</text>
</comment>
<sequence length="1026" mass="110640">MKLVDTSVRRPVGVFMIVVAIIALGIVSLRNLTIDLFPDIDLPIAVVSTSYEGAAPQEVEKLVSRPIESSVSSIEGIETVQSQSQSGASLVVLMFNTGADLDTALLEVREKVDQVKGMLPETAGDPNVLRFDPQQMPVMWVGLTGDNAAELQGIADEELVPYFERQEGVASVSIEGGTTEEIQVELQQDKLAQYGLNASAIAQAIGAANQSASAGIIDKGNQNLQIRIQGEYDSIEDIKQTIVQTPQGATIYLEDIASVNRVTKEQTSLSYVNGKPSVVMSILKKTDGNTVDVSDTMRAAVDDMKSELPEGVELDVVFDNSTFIKMSIDSVVQNMAIGAIFSALILLLFLKSIRATLVIGISIPIAIISTFTLMYFTGETVNVLTMGGLALGIGMMVDSSIVILENIVSYRQRGYSMKEAAKVGASELAPAVIASTTTTLVVFLPIVFVEGIASELFTPLALTISFALIASLVVSVTLIPMLASKLLTKSANSMESGRRYWFDRLLSKINNVYVRILKFVLGHRKTTIFGTIAAIGLSLALIPSIGAEFMPTADQGQIEISVRTPTGTNLETTEEVVAEINETLTDYDEILKTNFVTVGGGGGGFGGGSASTSNQASYMIELVPKDERDRTTTEIMTSIDEQVQEISGAEISVAAMGGGMGMGSPVQIQVNGPEYEVLEELGDQIVYLLEGIEGIHNPETSASEGSPEINVNINRELAAQYGLSYQQVMSQVQIGFTGQIASRYRSEGNEYDVRIVLPEDRRSTIEDLESLPIETQTGAMIPLSTVAELEQIQGPNTLSRENQQRQINVSSDIVDRDLGSIMTDVENKLDSLKLPEGYTYSIGGQAEDMAESFVDLSLALIFSIFLVYAVMAVQFENFLHPFVIMFSLPATVIGILLGLFVTGFPLSIPAFIGVIMLAGIVVNNAIVLVDYINILRRRGQERREAILNAGPSRMRPILMTTLTTVLGMVPLALGFGEGAETQQPLAIVIIFGLTVSMLFTLLLIPVVYTVLDDASGKVVGWFRRDK</sequence>
<dbReference type="GO" id="GO:0042910">
    <property type="term" value="F:xenobiotic transmembrane transporter activity"/>
    <property type="evidence" value="ECO:0007669"/>
    <property type="project" value="TreeGrafter"/>
</dbReference>
<feature type="transmembrane region" description="Helical" evidence="1">
    <location>
        <begin position="910"/>
        <end position="935"/>
    </location>
</feature>
<keyword evidence="3" id="KW-1185">Reference proteome</keyword>
<feature type="transmembrane region" description="Helical" evidence="1">
    <location>
        <begin position="985"/>
        <end position="1011"/>
    </location>
</feature>
<dbReference type="SUPFAM" id="SSF82866">
    <property type="entry name" value="Multidrug efflux transporter AcrB transmembrane domain"/>
    <property type="match status" value="2"/>
</dbReference>
<proteinExistence type="predicted"/>
<dbReference type="RefSeq" id="WP_323741803.1">
    <property type="nucleotide sequence ID" value="NZ_WJNH01000001.1"/>
</dbReference>
<gene>
    <name evidence="2" type="ORF">GH754_01975</name>
</gene>
<feature type="transmembrane region" description="Helical" evidence="1">
    <location>
        <begin position="856"/>
        <end position="875"/>
    </location>
</feature>
<feature type="transmembrane region" description="Helical" evidence="1">
    <location>
        <begin position="527"/>
        <end position="546"/>
    </location>
</feature>
<dbReference type="Gene3D" id="1.20.1640.10">
    <property type="entry name" value="Multidrug efflux transporter AcrB transmembrane domain"/>
    <property type="match status" value="2"/>
</dbReference>
<reference evidence="2 3" key="1">
    <citation type="submission" date="2019-11" db="EMBL/GenBank/DDBJ databases">
        <authorList>
            <person name="Li J."/>
        </authorList>
    </citation>
    <scope>NUCLEOTIDE SEQUENCE [LARGE SCALE GENOMIC DNA]</scope>
    <source>
        <strain evidence="2 3">J4</strain>
    </source>
</reference>
<dbReference type="PANTHER" id="PTHR32063:SF0">
    <property type="entry name" value="SWARMING MOTILITY PROTEIN SWRC"/>
    <property type="match status" value="1"/>
</dbReference>
<accession>A0A6G1X2C0</accession>
<dbReference type="Pfam" id="PF00873">
    <property type="entry name" value="ACR_tran"/>
    <property type="match status" value="1"/>
</dbReference>
<dbReference type="InterPro" id="IPR001036">
    <property type="entry name" value="Acrflvin-R"/>
</dbReference>
<keyword evidence="1" id="KW-0472">Membrane</keyword>
<dbReference type="PRINTS" id="PR00702">
    <property type="entry name" value="ACRIFLAVINRP"/>
</dbReference>
<dbReference type="Gene3D" id="3.30.2090.10">
    <property type="entry name" value="Multidrug efflux transporter AcrB TolC docking domain, DN and DC subdomains"/>
    <property type="match status" value="2"/>
</dbReference>
<dbReference type="Gene3D" id="3.30.70.1440">
    <property type="entry name" value="Multidrug efflux transporter AcrB pore domain"/>
    <property type="match status" value="1"/>
</dbReference>
<evidence type="ECO:0000313" key="2">
    <source>
        <dbReference type="EMBL" id="MRG85092.1"/>
    </source>
</evidence>
<feature type="transmembrane region" description="Helical" evidence="1">
    <location>
        <begin position="882"/>
        <end position="904"/>
    </location>
</feature>
<dbReference type="InterPro" id="IPR027463">
    <property type="entry name" value="AcrB_DN_DC_subdom"/>
</dbReference>
<dbReference type="SUPFAM" id="SSF82693">
    <property type="entry name" value="Multidrug efflux transporter AcrB pore domain, PN1, PN2, PC1 and PC2 subdomains"/>
    <property type="match status" value="3"/>
</dbReference>
<evidence type="ECO:0000313" key="3">
    <source>
        <dbReference type="Proteomes" id="UP000480185"/>
    </source>
</evidence>
<dbReference type="AlphaFoldDB" id="A0A6G1X2C0"/>
<feature type="transmembrane region" description="Helical" evidence="1">
    <location>
        <begin position="383"/>
        <end position="408"/>
    </location>
</feature>
<dbReference type="EMBL" id="WJNH01000001">
    <property type="protein sequence ID" value="MRG85092.1"/>
    <property type="molecule type" value="Genomic_DNA"/>
</dbReference>
<dbReference type="Gene3D" id="3.30.70.1320">
    <property type="entry name" value="Multidrug efflux transporter AcrB pore domain like"/>
    <property type="match status" value="1"/>
</dbReference>
<feature type="transmembrane region" description="Helical" evidence="1">
    <location>
        <begin position="331"/>
        <end position="350"/>
    </location>
</feature>
<evidence type="ECO:0000256" key="1">
    <source>
        <dbReference type="SAM" id="Phobius"/>
    </source>
</evidence>
<dbReference type="Gene3D" id="3.30.70.1430">
    <property type="entry name" value="Multidrug efflux transporter AcrB pore domain"/>
    <property type="match status" value="2"/>
</dbReference>
<keyword evidence="1" id="KW-1133">Transmembrane helix</keyword>
<dbReference type="Proteomes" id="UP000480185">
    <property type="component" value="Unassembled WGS sequence"/>
</dbReference>
<organism evidence="2 3">
    <name type="scientific">Salinibacillus xinjiangensis</name>
    <dbReference type="NCBI Taxonomy" id="1229268"/>
    <lineage>
        <taxon>Bacteria</taxon>
        <taxon>Bacillati</taxon>
        <taxon>Bacillota</taxon>
        <taxon>Bacilli</taxon>
        <taxon>Bacillales</taxon>
        <taxon>Bacillaceae</taxon>
        <taxon>Salinibacillus</taxon>
    </lineage>
</organism>
<feature type="transmembrane region" description="Helical" evidence="1">
    <location>
        <begin position="357"/>
        <end position="377"/>
    </location>
</feature>
<feature type="transmembrane region" description="Helical" evidence="1">
    <location>
        <begin position="428"/>
        <end position="448"/>
    </location>
</feature>
<feature type="transmembrane region" description="Helical" evidence="1">
    <location>
        <begin position="12"/>
        <end position="29"/>
    </location>
</feature>
<name>A0A6G1X2C0_9BACI</name>
<dbReference type="SUPFAM" id="SSF82714">
    <property type="entry name" value="Multidrug efflux transporter AcrB TolC docking domain, DN and DC subdomains"/>
    <property type="match status" value="2"/>
</dbReference>
<keyword evidence="1" id="KW-0812">Transmembrane</keyword>
<feature type="transmembrane region" description="Helical" evidence="1">
    <location>
        <begin position="460"/>
        <end position="483"/>
    </location>
</feature>
<feature type="transmembrane region" description="Helical" evidence="1">
    <location>
        <begin position="956"/>
        <end position="973"/>
    </location>
</feature>
<dbReference type="PANTHER" id="PTHR32063">
    <property type="match status" value="1"/>
</dbReference>
<dbReference type="GO" id="GO:0005886">
    <property type="term" value="C:plasma membrane"/>
    <property type="evidence" value="ECO:0007669"/>
    <property type="project" value="TreeGrafter"/>
</dbReference>